<dbReference type="EMBL" id="JBIAXI010000021">
    <property type="protein sequence ID" value="MFF4776982.1"/>
    <property type="molecule type" value="Genomic_DNA"/>
</dbReference>
<sequence length="247" mass="26183">MSLARRLAGLYPPAFRQRWGPDLEIEIRAAGARSWPNLAVSVAAMWLHPAIWPADSRSQRHARAATTAAAVTAAWWMLTHAAVELDDRLGRDVGHSWALSGCMTLTLAGLALVVPFPRPRLAVLFSSLRLLAVPAALGGLVAVAVQLDALAGAPGWIRLGLLATWWASLALGAFQACRVIARHATPPSGRRLRRGMWTLTATSAMTAAVVLSLSAANGHLGPSPALVSAGLLLPMSAYMWTLNDLNA</sequence>
<feature type="transmembrane region" description="Helical" evidence="1">
    <location>
        <begin position="121"/>
        <end position="144"/>
    </location>
</feature>
<feature type="transmembrane region" description="Helical" evidence="1">
    <location>
        <begin position="64"/>
        <end position="83"/>
    </location>
</feature>
<name>A0ABW6VCF2_MICFU</name>
<feature type="transmembrane region" description="Helical" evidence="1">
    <location>
        <begin position="95"/>
        <end position="114"/>
    </location>
</feature>
<feature type="transmembrane region" description="Helical" evidence="1">
    <location>
        <begin position="195"/>
        <end position="216"/>
    </location>
</feature>
<dbReference type="Proteomes" id="UP001602119">
    <property type="component" value="Unassembled WGS sequence"/>
</dbReference>
<organism evidence="2 3">
    <name type="scientific">Microtetraspora fusca</name>
    <dbReference type="NCBI Taxonomy" id="1997"/>
    <lineage>
        <taxon>Bacteria</taxon>
        <taxon>Bacillati</taxon>
        <taxon>Actinomycetota</taxon>
        <taxon>Actinomycetes</taxon>
        <taxon>Streptosporangiales</taxon>
        <taxon>Streptosporangiaceae</taxon>
        <taxon>Microtetraspora</taxon>
    </lineage>
</organism>
<protein>
    <submittedName>
        <fullName evidence="2">Uncharacterized protein</fullName>
    </submittedName>
</protein>
<evidence type="ECO:0000313" key="3">
    <source>
        <dbReference type="Proteomes" id="UP001602119"/>
    </source>
</evidence>
<dbReference type="RefSeq" id="WP_387345394.1">
    <property type="nucleotide sequence ID" value="NZ_JBIAXI010000021.1"/>
</dbReference>
<accession>A0ABW6VCF2</accession>
<keyword evidence="1" id="KW-0812">Transmembrane</keyword>
<evidence type="ECO:0000313" key="2">
    <source>
        <dbReference type="EMBL" id="MFF4776982.1"/>
    </source>
</evidence>
<keyword evidence="1" id="KW-0472">Membrane</keyword>
<comment type="caution">
    <text evidence="2">The sequence shown here is derived from an EMBL/GenBank/DDBJ whole genome shotgun (WGS) entry which is preliminary data.</text>
</comment>
<feature type="transmembrane region" description="Helical" evidence="1">
    <location>
        <begin position="156"/>
        <end position="174"/>
    </location>
</feature>
<evidence type="ECO:0000256" key="1">
    <source>
        <dbReference type="SAM" id="Phobius"/>
    </source>
</evidence>
<proteinExistence type="predicted"/>
<reference evidence="2 3" key="1">
    <citation type="submission" date="2024-10" db="EMBL/GenBank/DDBJ databases">
        <title>The Natural Products Discovery Center: Release of the First 8490 Sequenced Strains for Exploring Actinobacteria Biosynthetic Diversity.</title>
        <authorList>
            <person name="Kalkreuter E."/>
            <person name="Kautsar S.A."/>
            <person name="Yang D."/>
            <person name="Bader C.D."/>
            <person name="Teijaro C.N."/>
            <person name="Fluegel L."/>
            <person name="Davis C.M."/>
            <person name="Simpson J.R."/>
            <person name="Lauterbach L."/>
            <person name="Steele A.D."/>
            <person name="Gui C."/>
            <person name="Meng S."/>
            <person name="Li G."/>
            <person name="Viehrig K."/>
            <person name="Ye F."/>
            <person name="Su P."/>
            <person name="Kiefer A.F."/>
            <person name="Nichols A."/>
            <person name="Cepeda A.J."/>
            <person name="Yan W."/>
            <person name="Fan B."/>
            <person name="Jiang Y."/>
            <person name="Adhikari A."/>
            <person name="Zheng C.-J."/>
            <person name="Schuster L."/>
            <person name="Cowan T.M."/>
            <person name="Smanski M.J."/>
            <person name="Chevrette M.G."/>
            <person name="De Carvalho L.P.S."/>
            <person name="Shen B."/>
        </authorList>
    </citation>
    <scope>NUCLEOTIDE SEQUENCE [LARGE SCALE GENOMIC DNA]</scope>
    <source>
        <strain evidence="2 3">NPDC001281</strain>
    </source>
</reference>
<keyword evidence="3" id="KW-1185">Reference proteome</keyword>
<keyword evidence="1" id="KW-1133">Transmembrane helix</keyword>
<gene>
    <name evidence="2" type="ORF">ACFY05_29375</name>
</gene>
<feature type="transmembrane region" description="Helical" evidence="1">
    <location>
        <begin position="222"/>
        <end position="242"/>
    </location>
</feature>